<proteinExistence type="predicted"/>
<dbReference type="Pfam" id="PF16900">
    <property type="entry name" value="REPA_OB_2"/>
    <property type="match status" value="1"/>
</dbReference>
<accession>A0ABC9BIZ5</accession>
<dbReference type="EMBL" id="OZ075136">
    <property type="protein sequence ID" value="CAL5002407.1"/>
    <property type="molecule type" value="Genomic_DNA"/>
</dbReference>
<name>A0ABC9BIZ5_9POAL</name>
<evidence type="ECO:0000256" key="1">
    <source>
        <dbReference type="ARBA" id="ARBA00023125"/>
    </source>
</evidence>
<keyword evidence="1" id="KW-0238">DNA-binding</keyword>
<evidence type="ECO:0000313" key="3">
    <source>
        <dbReference type="EMBL" id="CAL5002407.1"/>
    </source>
</evidence>
<evidence type="ECO:0000259" key="2">
    <source>
        <dbReference type="Pfam" id="PF16900"/>
    </source>
</evidence>
<dbReference type="SUPFAM" id="SSF50249">
    <property type="entry name" value="Nucleic acid-binding proteins"/>
    <property type="match status" value="2"/>
</dbReference>
<protein>
    <recommendedName>
        <fullName evidence="2">Replication protein A OB domain-containing protein</fullName>
    </recommendedName>
</protein>
<evidence type="ECO:0000313" key="4">
    <source>
        <dbReference type="Proteomes" id="UP001497457"/>
    </source>
</evidence>
<dbReference type="PANTHER" id="PTHR47165">
    <property type="entry name" value="OS03G0429900 PROTEIN"/>
    <property type="match status" value="1"/>
</dbReference>
<gene>
    <name evidence="3" type="ORF">URODEC1_LOCUS65933</name>
</gene>
<dbReference type="PANTHER" id="PTHR47165:SF4">
    <property type="entry name" value="OS03G0429900 PROTEIN"/>
    <property type="match status" value="1"/>
</dbReference>
<feature type="domain" description="Replication protein A OB" evidence="2">
    <location>
        <begin position="1"/>
        <end position="69"/>
    </location>
</feature>
<dbReference type="GO" id="GO:0003677">
    <property type="term" value="F:DNA binding"/>
    <property type="evidence" value="ECO:0007669"/>
    <property type="project" value="UniProtKB-KW"/>
</dbReference>
<dbReference type="AlphaFoldDB" id="A0ABC9BIZ5"/>
<dbReference type="InterPro" id="IPR031657">
    <property type="entry name" value="REPA_OB_2"/>
</dbReference>
<dbReference type="InterPro" id="IPR047192">
    <property type="entry name" value="Euk_RPA1_DBD_C"/>
</dbReference>
<dbReference type="Gene3D" id="2.40.50.140">
    <property type="entry name" value="Nucleic acid-binding proteins"/>
    <property type="match status" value="2"/>
</dbReference>
<dbReference type="CDD" id="cd04476">
    <property type="entry name" value="RPA1_DBD_C"/>
    <property type="match status" value="1"/>
</dbReference>
<dbReference type="Proteomes" id="UP001497457">
    <property type="component" value="Chromosome 26rd"/>
</dbReference>
<dbReference type="InterPro" id="IPR012340">
    <property type="entry name" value="NA-bd_OB-fold"/>
</dbReference>
<sequence>MDIIRVIVGVSEIVNVYLPSSNGATSKRVISLKDLRNNKINLVLWANHANQFDAETVHSIGQQLPVIAIFVCLLAKSYKGESTLSGGSACKWYINEEISEIETYFDRMYDHHDKVQWISAGEQQFRPLEQQKNLKEKTVLQLRDIDPWEFEGSGYRCTVTIARINNNQPWWFSSCTKCHRASVAHGTQYKCSAGCPSTTAEPKYYLCLIGTNGTATAEFVLFGRVARQIIGKPVISLIRSVSNNKIGHGDGTDHIVPDIAALVSQKFTFSVSVTQKSLSQRNVSFQVNGIVAMYGKQSCVPKCASWSSASTDCAGSTSTQHQA</sequence>
<reference evidence="3" key="1">
    <citation type="submission" date="2024-10" db="EMBL/GenBank/DDBJ databases">
        <authorList>
            <person name="Ryan C."/>
        </authorList>
    </citation>
    <scope>NUCLEOTIDE SEQUENCE [LARGE SCALE GENOMIC DNA]</scope>
</reference>
<dbReference type="CDD" id="cd04481">
    <property type="entry name" value="RPA1_DBD_B_like"/>
    <property type="match status" value="1"/>
</dbReference>
<keyword evidence="4" id="KW-1185">Reference proteome</keyword>
<organism evidence="3 4">
    <name type="scientific">Urochloa decumbens</name>
    <dbReference type="NCBI Taxonomy" id="240449"/>
    <lineage>
        <taxon>Eukaryota</taxon>
        <taxon>Viridiplantae</taxon>
        <taxon>Streptophyta</taxon>
        <taxon>Embryophyta</taxon>
        <taxon>Tracheophyta</taxon>
        <taxon>Spermatophyta</taxon>
        <taxon>Magnoliopsida</taxon>
        <taxon>Liliopsida</taxon>
        <taxon>Poales</taxon>
        <taxon>Poaceae</taxon>
        <taxon>PACMAD clade</taxon>
        <taxon>Panicoideae</taxon>
        <taxon>Panicodae</taxon>
        <taxon>Paniceae</taxon>
        <taxon>Melinidinae</taxon>
        <taxon>Urochloa</taxon>
    </lineage>
</organism>